<protein>
    <submittedName>
        <fullName evidence="2">SH3 domain-containing protein</fullName>
    </submittedName>
</protein>
<dbReference type="InterPro" id="IPR003646">
    <property type="entry name" value="SH3-like_bac-type"/>
</dbReference>
<name>A0ABY2LP28_9LEPT</name>
<keyword evidence="3" id="KW-1185">Reference proteome</keyword>
<feature type="domain" description="SH3b" evidence="1">
    <location>
        <begin position="245"/>
        <end position="318"/>
    </location>
</feature>
<sequence length="324" mass="37720">MIKSATTILFVFVFVFLVCKESVEKRSLEKKSDSQNETVLKKRMPHLSVFENIASNSNQICAYLYEYFELTGRPNVKIVNGQEYCEFNFHGMQFKVETQNKGKWYWFIDLKIWNPALKIKKLYGIEIVNQKIEHLNSTNHCYDFGVATDRYTDNSPGWKFAPCGAAKVIRFNNGKIDHAELYCYQTHNDGLPIPKQSKFNELAVSCGSLFVFKDDSISQKENNSVYDGKIKCDNECFEFSPYLAKGEYMIRKKNTILRSKPTRSSEVISTYQIDDKLEVLEDVGNLERISFQVAPWVRVRMFDGREGYIFGSLLKKEDEFWPPY</sequence>
<reference evidence="3" key="1">
    <citation type="journal article" date="2019" name="PLoS Negl. Trop. Dis.">
        <title>Revisiting the worldwide diversity of Leptospira species in the environment.</title>
        <authorList>
            <person name="Vincent A.T."/>
            <person name="Schiettekatte O."/>
            <person name="Bourhy P."/>
            <person name="Veyrier F.J."/>
            <person name="Picardeau M."/>
        </authorList>
    </citation>
    <scope>NUCLEOTIDE SEQUENCE [LARGE SCALE GENOMIC DNA]</scope>
    <source>
        <strain evidence="3">201800278</strain>
    </source>
</reference>
<dbReference type="Gene3D" id="2.30.30.40">
    <property type="entry name" value="SH3 Domains"/>
    <property type="match status" value="1"/>
</dbReference>
<evidence type="ECO:0000259" key="1">
    <source>
        <dbReference type="PROSITE" id="PS51781"/>
    </source>
</evidence>
<dbReference type="Proteomes" id="UP000297465">
    <property type="component" value="Unassembled WGS sequence"/>
</dbReference>
<dbReference type="EMBL" id="RQFO01000016">
    <property type="protein sequence ID" value="TGL01358.1"/>
    <property type="molecule type" value="Genomic_DNA"/>
</dbReference>
<evidence type="ECO:0000313" key="2">
    <source>
        <dbReference type="EMBL" id="TGL01358.1"/>
    </source>
</evidence>
<accession>A0ABY2LP28</accession>
<dbReference type="PROSITE" id="PS51781">
    <property type="entry name" value="SH3B"/>
    <property type="match status" value="1"/>
</dbReference>
<proteinExistence type="predicted"/>
<comment type="caution">
    <text evidence="2">The sequence shown here is derived from an EMBL/GenBank/DDBJ whole genome shotgun (WGS) entry which is preliminary data.</text>
</comment>
<dbReference type="Pfam" id="PF08239">
    <property type="entry name" value="SH3_3"/>
    <property type="match status" value="1"/>
</dbReference>
<gene>
    <name evidence="2" type="ORF">EHQ31_11230</name>
</gene>
<evidence type="ECO:0000313" key="3">
    <source>
        <dbReference type="Proteomes" id="UP000297465"/>
    </source>
</evidence>
<organism evidence="2 3">
    <name type="scientific">Leptospira montravelensis</name>
    <dbReference type="NCBI Taxonomy" id="2484961"/>
    <lineage>
        <taxon>Bacteria</taxon>
        <taxon>Pseudomonadati</taxon>
        <taxon>Spirochaetota</taxon>
        <taxon>Spirochaetia</taxon>
        <taxon>Leptospirales</taxon>
        <taxon>Leptospiraceae</taxon>
        <taxon>Leptospira</taxon>
    </lineage>
</organism>